<evidence type="ECO:0000256" key="1">
    <source>
        <dbReference type="SAM" id="MobiDB-lite"/>
    </source>
</evidence>
<sequence>MSLAGRPPYATDEPDSFYESAPTPRRNPLPKPEDPNKRTSAYNMYDSYLSEADKSLSPPSESQPNRNSGVSNLGMGLLNMADDSDSDDDSEDEAEQRRKRVAAASAGSSPSKHAALAAATQSPSPTRRQPSPTQQHTASQPRQQQQQQQRPPQQQQRPPQQQQPPQQEQQRPPQQQQQQPRPPQSPPGQPRPLQPIAAPRPGYAAPIAALNLAQPPPSLPPTGLGRLPPSANPFDPPAPPFPSSPSPSTPHPLQPPMTPIKPIFALPSSSPSSPSSSGGGGGPAVTFTTQPTPRKPIIRSNSEDPLLPGRGEKGDDFWRRFSMIAKEELAKPRGAKDSSWLKKTQNGHGRMNRWVGIVSVLLIICIVAAVGLGVYFNRNAPGHQQPKVFGGSADEVGSSVPGTPSASASAFHLPFFPFSTTSPPLPVLSLPFPSPPFPYQPTNHIKHARTSIIIIIKEDLQAYDTPN</sequence>
<feature type="compositionally biased region" description="Low complexity" evidence="1">
    <location>
        <begin position="120"/>
        <end position="179"/>
    </location>
</feature>
<keyword evidence="2" id="KW-0472">Membrane</keyword>
<feature type="region of interest" description="Disordered" evidence="1">
    <location>
        <begin position="1"/>
        <end position="313"/>
    </location>
</feature>
<feature type="compositionally biased region" description="Pro residues" evidence="1">
    <location>
        <begin position="180"/>
        <end position="193"/>
    </location>
</feature>
<feature type="compositionally biased region" description="Polar residues" evidence="1">
    <location>
        <begin position="57"/>
        <end position="71"/>
    </location>
</feature>
<keyword evidence="2" id="KW-0812">Transmembrane</keyword>
<dbReference type="EMBL" id="DS547121">
    <property type="protein sequence ID" value="EDR03858.1"/>
    <property type="molecule type" value="Genomic_DNA"/>
</dbReference>
<dbReference type="HOGENOM" id="CLU_025949_0_0_1"/>
<name>B0DNE8_LACBS</name>
<organism evidence="4">
    <name type="scientific">Laccaria bicolor (strain S238N-H82 / ATCC MYA-4686)</name>
    <name type="common">Bicoloured deceiver</name>
    <name type="synonym">Laccaria laccata var. bicolor</name>
    <dbReference type="NCBI Taxonomy" id="486041"/>
    <lineage>
        <taxon>Eukaryota</taxon>
        <taxon>Fungi</taxon>
        <taxon>Dikarya</taxon>
        <taxon>Basidiomycota</taxon>
        <taxon>Agaricomycotina</taxon>
        <taxon>Agaricomycetes</taxon>
        <taxon>Agaricomycetidae</taxon>
        <taxon>Agaricales</taxon>
        <taxon>Agaricineae</taxon>
        <taxon>Hydnangiaceae</taxon>
        <taxon>Laccaria</taxon>
    </lineage>
</organism>
<feature type="compositionally biased region" description="Pro residues" evidence="1">
    <location>
        <begin position="230"/>
        <end position="259"/>
    </location>
</feature>
<feature type="compositionally biased region" description="Low complexity" evidence="1">
    <location>
        <begin position="267"/>
        <end position="276"/>
    </location>
</feature>
<feature type="compositionally biased region" description="Acidic residues" evidence="1">
    <location>
        <begin position="82"/>
        <end position="94"/>
    </location>
</feature>
<keyword evidence="4" id="KW-1185">Reference proteome</keyword>
<evidence type="ECO:0000256" key="2">
    <source>
        <dbReference type="SAM" id="Phobius"/>
    </source>
</evidence>
<reference evidence="3 4" key="1">
    <citation type="journal article" date="2008" name="Nature">
        <title>The genome of Laccaria bicolor provides insights into mycorrhizal symbiosis.</title>
        <authorList>
            <person name="Martin F."/>
            <person name="Aerts A."/>
            <person name="Ahren D."/>
            <person name="Brun A."/>
            <person name="Danchin E.G.J."/>
            <person name="Duchaussoy F."/>
            <person name="Gibon J."/>
            <person name="Kohler A."/>
            <person name="Lindquist E."/>
            <person name="Pereda V."/>
            <person name="Salamov A."/>
            <person name="Shapiro H.J."/>
            <person name="Wuyts J."/>
            <person name="Blaudez D."/>
            <person name="Buee M."/>
            <person name="Brokstein P."/>
            <person name="Canbaeck B."/>
            <person name="Cohen D."/>
            <person name="Courty P.E."/>
            <person name="Coutinho P.M."/>
            <person name="Delaruelle C."/>
            <person name="Detter J.C."/>
            <person name="Deveau A."/>
            <person name="DiFazio S."/>
            <person name="Duplessis S."/>
            <person name="Fraissinet-Tachet L."/>
            <person name="Lucic E."/>
            <person name="Frey-Klett P."/>
            <person name="Fourrey C."/>
            <person name="Feussner I."/>
            <person name="Gay G."/>
            <person name="Grimwood J."/>
            <person name="Hoegger P.J."/>
            <person name="Jain P."/>
            <person name="Kilaru S."/>
            <person name="Labbe J."/>
            <person name="Lin Y.C."/>
            <person name="Legue V."/>
            <person name="Le Tacon F."/>
            <person name="Marmeisse R."/>
            <person name="Melayah D."/>
            <person name="Montanini B."/>
            <person name="Muratet M."/>
            <person name="Nehls U."/>
            <person name="Niculita-Hirzel H."/>
            <person name="Oudot-Le Secq M.P."/>
            <person name="Peter M."/>
            <person name="Quesneville H."/>
            <person name="Rajashekar B."/>
            <person name="Reich M."/>
            <person name="Rouhier N."/>
            <person name="Schmutz J."/>
            <person name="Yin T."/>
            <person name="Chalot M."/>
            <person name="Henrissat B."/>
            <person name="Kuees U."/>
            <person name="Lucas S."/>
            <person name="Van de Peer Y."/>
            <person name="Podila G.K."/>
            <person name="Polle A."/>
            <person name="Pukkila P.J."/>
            <person name="Richardson P.M."/>
            <person name="Rouze P."/>
            <person name="Sanders I.R."/>
            <person name="Stajich J.E."/>
            <person name="Tunlid A."/>
            <person name="Tuskan G."/>
            <person name="Grigoriev I.V."/>
        </authorList>
    </citation>
    <scope>NUCLEOTIDE SEQUENCE [LARGE SCALE GENOMIC DNA]</scope>
    <source>
        <strain evidence="4">S238N-H82 / ATCC MYA-4686</strain>
    </source>
</reference>
<dbReference type="AlphaFoldDB" id="B0DNE8"/>
<dbReference type="KEGG" id="lbc:LACBIDRAFT_295147"/>
<gene>
    <name evidence="3" type="ORF">LACBIDRAFT_295147</name>
</gene>
<dbReference type="STRING" id="486041.B0DNE8"/>
<dbReference type="InParanoid" id="B0DNE8"/>
<feature type="transmembrane region" description="Helical" evidence="2">
    <location>
        <begin position="354"/>
        <end position="376"/>
    </location>
</feature>
<protein>
    <submittedName>
        <fullName evidence="3">Predicted protein</fullName>
    </submittedName>
</protein>
<dbReference type="RefSeq" id="XP_001885426.1">
    <property type="nucleotide sequence ID" value="XM_001885391.1"/>
</dbReference>
<evidence type="ECO:0000313" key="3">
    <source>
        <dbReference type="EMBL" id="EDR03858.1"/>
    </source>
</evidence>
<dbReference type="Proteomes" id="UP000001194">
    <property type="component" value="Unassembled WGS sequence"/>
</dbReference>
<accession>B0DNE8</accession>
<keyword evidence="2" id="KW-1133">Transmembrane helix</keyword>
<proteinExistence type="predicted"/>
<evidence type="ECO:0000313" key="4">
    <source>
        <dbReference type="Proteomes" id="UP000001194"/>
    </source>
</evidence>
<dbReference type="GeneID" id="6081101"/>
<dbReference type="OrthoDB" id="3261666at2759"/>